<keyword evidence="5 7" id="KW-0472">Membrane</keyword>
<comment type="caution">
    <text evidence="8">The sequence shown here is derived from an EMBL/GenBank/DDBJ whole genome shotgun (WGS) entry which is preliminary data.</text>
</comment>
<reference evidence="8" key="1">
    <citation type="submission" date="2019-09" db="EMBL/GenBank/DDBJ databases">
        <authorList>
            <person name="Li J."/>
        </authorList>
    </citation>
    <scope>NUCLEOTIDE SEQUENCE [LARGE SCALE GENOMIC DNA]</scope>
    <source>
        <strain evidence="8">JCM 14732</strain>
    </source>
</reference>
<feature type="transmembrane region" description="Helical" evidence="7">
    <location>
        <begin position="412"/>
        <end position="431"/>
    </location>
</feature>
<feature type="transmembrane region" description="Helical" evidence="7">
    <location>
        <begin position="79"/>
        <end position="100"/>
    </location>
</feature>
<dbReference type="GO" id="GO:0022857">
    <property type="term" value="F:transmembrane transporter activity"/>
    <property type="evidence" value="ECO:0007669"/>
    <property type="project" value="InterPro"/>
</dbReference>
<dbReference type="Gene3D" id="1.20.1250.20">
    <property type="entry name" value="MFS general substrate transporter like domains"/>
    <property type="match status" value="1"/>
</dbReference>
<evidence type="ECO:0000313" key="9">
    <source>
        <dbReference type="Proteomes" id="UP000380867"/>
    </source>
</evidence>
<dbReference type="SUPFAM" id="SSF103473">
    <property type="entry name" value="MFS general substrate transporter"/>
    <property type="match status" value="1"/>
</dbReference>
<keyword evidence="4 7" id="KW-1133">Transmembrane helix</keyword>
<keyword evidence="9" id="KW-1185">Reference proteome</keyword>
<feature type="transmembrane region" description="Helical" evidence="7">
    <location>
        <begin position="347"/>
        <end position="367"/>
    </location>
</feature>
<dbReference type="Proteomes" id="UP000380867">
    <property type="component" value="Unassembled WGS sequence"/>
</dbReference>
<dbReference type="GO" id="GO:0005886">
    <property type="term" value="C:plasma membrane"/>
    <property type="evidence" value="ECO:0007669"/>
    <property type="project" value="UniProtKB-SubCell"/>
</dbReference>
<feature type="region of interest" description="Disordered" evidence="6">
    <location>
        <begin position="1"/>
        <end position="33"/>
    </location>
</feature>
<dbReference type="CDD" id="cd06173">
    <property type="entry name" value="MFS_MefA_like"/>
    <property type="match status" value="1"/>
</dbReference>
<evidence type="ECO:0000256" key="1">
    <source>
        <dbReference type="ARBA" id="ARBA00004651"/>
    </source>
</evidence>
<accession>A0A5M4FCS6</accession>
<proteinExistence type="predicted"/>
<evidence type="ECO:0000256" key="3">
    <source>
        <dbReference type="ARBA" id="ARBA00022692"/>
    </source>
</evidence>
<dbReference type="Pfam" id="PF07690">
    <property type="entry name" value="MFS_1"/>
    <property type="match status" value="1"/>
</dbReference>
<dbReference type="InterPro" id="IPR011701">
    <property type="entry name" value="MFS"/>
</dbReference>
<name>A0A5M4FCS6_9ACTN</name>
<dbReference type="OrthoDB" id="9815525at2"/>
<feature type="transmembrane region" description="Helical" evidence="7">
    <location>
        <begin position="112"/>
        <end position="133"/>
    </location>
</feature>
<comment type="subcellular location">
    <subcellularLocation>
        <location evidence="1">Cell membrane</location>
        <topology evidence="1">Multi-pass membrane protein</topology>
    </subcellularLocation>
</comment>
<feature type="transmembrane region" description="Helical" evidence="7">
    <location>
        <begin position="323"/>
        <end position="341"/>
    </location>
</feature>
<dbReference type="PANTHER" id="PTHR23513">
    <property type="entry name" value="INTEGRAL MEMBRANE EFFLUX PROTEIN-RELATED"/>
    <property type="match status" value="1"/>
</dbReference>
<keyword evidence="2" id="KW-1003">Cell membrane</keyword>
<sequence length="449" mass="47443">MARSTDRRRRRATTRARLQPGIPEPAMTTTPTPVVPAAPLRQNRNFSLLWLGEGVSLLGNATTAVLLPLLAVVDFGAGAGWMGALTAAAWLPWLVIGLPAGAWVDRMPPRRVMIIADLVAAVALASVPVAWLAGALTLPHLVVVALANGTCTVFFRTAYGRLIPGIVETHHLEQANGRMFGTESAMQVVGPGAGGLMAQFLSAAGGLAVDAVSYVVSAVCLWRIRPNGESHRPTSDVEPLATRIREGIAYVAHDPYLRPLTLIGGLSNLGLTGFTTLLVLFMVDDLALSPSAVGLVMMTGSIGGLLGATFARRLSQRLGSGRASTWLLLCSGPTTLLLPLSRPGWQIVWLIAGLFLVGLFVVSGNVIRNAWRQRYVPGHLMGRAITTSQVVNFGTMPVAAAVAGVLGEHLGLRPTIALMAGIHLLACLAILRTSLARLRDLPSTLHSPR</sequence>
<keyword evidence="3 7" id="KW-0812">Transmembrane</keyword>
<evidence type="ECO:0000256" key="7">
    <source>
        <dbReference type="SAM" id="Phobius"/>
    </source>
</evidence>
<feature type="transmembrane region" description="Helical" evidence="7">
    <location>
        <begin position="260"/>
        <end position="283"/>
    </location>
</feature>
<evidence type="ECO:0000256" key="6">
    <source>
        <dbReference type="SAM" id="MobiDB-lite"/>
    </source>
</evidence>
<protein>
    <submittedName>
        <fullName evidence="8">MFS transporter</fullName>
    </submittedName>
</protein>
<evidence type="ECO:0000256" key="2">
    <source>
        <dbReference type="ARBA" id="ARBA00022475"/>
    </source>
</evidence>
<evidence type="ECO:0000256" key="5">
    <source>
        <dbReference type="ARBA" id="ARBA00023136"/>
    </source>
</evidence>
<evidence type="ECO:0000313" key="8">
    <source>
        <dbReference type="EMBL" id="KAA1396101.1"/>
    </source>
</evidence>
<organism evidence="8 9">
    <name type="scientific">Aeromicrobium ginsengisoli</name>
    <dbReference type="NCBI Taxonomy" id="363867"/>
    <lineage>
        <taxon>Bacteria</taxon>
        <taxon>Bacillati</taxon>
        <taxon>Actinomycetota</taxon>
        <taxon>Actinomycetes</taxon>
        <taxon>Propionibacteriales</taxon>
        <taxon>Nocardioidaceae</taxon>
        <taxon>Aeromicrobium</taxon>
    </lineage>
</organism>
<feature type="transmembrane region" description="Helical" evidence="7">
    <location>
        <begin position="48"/>
        <end position="73"/>
    </location>
</feature>
<evidence type="ECO:0000256" key="4">
    <source>
        <dbReference type="ARBA" id="ARBA00022989"/>
    </source>
</evidence>
<gene>
    <name evidence="8" type="ORF">ESP70_018445</name>
</gene>
<feature type="transmembrane region" description="Helical" evidence="7">
    <location>
        <begin position="200"/>
        <end position="222"/>
    </location>
</feature>
<dbReference type="InterPro" id="IPR036259">
    <property type="entry name" value="MFS_trans_sf"/>
</dbReference>
<feature type="transmembrane region" description="Helical" evidence="7">
    <location>
        <begin position="289"/>
        <end position="311"/>
    </location>
</feature>
<dbReference type="PANTHER" id="PTHR23513:SF6">
    <property type="entry name" value="MAJOR FACILITATOR SUPERFAMILY ASSOCIATED DOMAIN-CONTAINING PROTEIN"/>
    <property type="match status" value="1"/>
</dbReference>
<dbReference type="AlphaFoldDB" id="A0A5M4FCS6"/>
<feature type="compositionally biased region" description="Basic residues" evidence="6">
    <location>
        <begin position="1"/>
        <end position="14"/>
    </location>
</feature>
<feature type="transmembrane region" description="Helical" evidence="7">
    <location>
        <begin position="388"/>
        <end position="406"/>
    </location>
</feature>
<dbReference type="EMBL" id="SDPQ02000003">
    <property type="protein sequence ID" value="KAA1396101.1"/>
    <property type="molecule type" value="Genomic_DNA"/>
</dbReference>